<evidence type="ECO:0000313" key="2">
    <source>
        <dbReference type="EMBL" id="MTI27012.1"/>
    </source>
</evidence>
<evidence type="ECO:0000259" key="1">
    <source>
        <dbReference type="Pfam" id="PF13435"/>
    </source>
</evidence>
<organism evidence="2 3">
    <name type="scientific">Fulvivirga kasyanovii</name>
    <dbReference type="NCBI Taxonomy" id="396812"/>
    <lineage>
        <taxon>Bacteria</taxon>
        <taxon>Pseudomonadati</taxon>
        <taxon>Bacteroidota</taxon>
        <taxon>Cytophagia</taxon>
        <taxon>Cytophagales</taxon>
        <taxon>Fulvivirgaceae</taxon>
        <taxon>Fulvivirga</taxon>
    </lineage>
</organism>
<feature type="domain" description="Cytochrome c-552/4" evidence="1">
    <location>
        <begin position="164"/>
        <end position="188"/>
    </location>
</feature>
<protein>
    <submittedName>
        <fullName evidence="2">Cytochrome C</fullName>
    </submittedName>
</protein>
<dbReference type="SUPFAM" id="SSF48695">
    <property type="entry name" value="Multiheme cytochromes"/>
    <property type="match status" value="1"/>
</dbReference>
<name>A0ABW9RTK0_9BACT</name>
<sequence>MSMNNRVSHMIRALIYVVLLPFATSIMPGCSGHEEHPHQEKGHHSIVEQLRHADKDTIEYEVSTEELMADIKKVLAQVPESEKEFYVLERQSMIKSYPCSNCHSVPLEELKAESKDKKKAHWNIELVHAGSDAMECSTCHDTNNLDQLKTITGKALTFDHSYKQCAQCHSQQYKDWIGGAHGKRVAGWAPPRLIYSCASCHNPHSPAFKPRWPARLNTQKLKELNGK</sequence>
<dbReference type="Gene3D" id="1.10.287.3080">
    <property type="match status" value="1"/>
</dbReference>
<keyword evidence="3" id="KW-1185">Reference proteome</keyword>
<reference evidence="2 3" key="1">
    <citation type="submission" date="2019-02" db="EMBL/GenBank/DDBJ databases">
        <authorList>
            <person name="Goldberg S.R."/>
            <person name="Haltli B.A."/>
            <person name="Correa H."/>
            <person name="Russell K.G."/>
        </authorList>
    </citation>
    <scope>NUCLEOTIDE SEQUENCE [LARGE SCALE GENOMIC DNA]</scope>
    <source>
        <strain evidence="2 3">JCM 16186</strain>
    </source>
</reference>
<gene>
    <name evidence="2" type="ORF">E1163_18790</name>
</gene>
<proteinExistence type="predicted"/>
<evidence type="ECO:0000313" key="3">
    <source>
        <dbReference type="Proteomes" id="UP000798808"/>
    </source>
</evidence>
<dbReference type="Pfam" id="PF13435">
    <property type="entry name" value="Cytochrome_C554"/>
    <property type="match status" value="1"/>
</dbReference>
<dbReference type="EMBL" id="SMLW01000608">
    <property type="protein sequence ID" value="MTI27012.1"/>
    <property type="molecule type" value="Genomic_DNA"/>
</dbReference>
<dbReference type="Proteomes" id="UP000798808">
    <property type="component" value="Unassembled WGS sequence"/>
</dbReference>
<dbReference type="Gene3D" id="1.10.1130.10">
    <property type="entry name" value="Flavocytochrome C3, Chain A"/>
    <property type="match status" value="1"/>
</dbReference>
<accession>A0ABW9RTK0</accession>
<dbReference type="InterPro" id="IPR036280">
    <property type="entry name" value="Multihaem_cyt_sf"/>
</dbReference>
<comment type="caution">
    <text evidence="2">The sequence shown here is derived from an EMBL/GenBank/DDBJ whole genome shotgun (WGS) entry which is preliminary data.</text>
</comment>
<dbReference type="InterPro" id="IPR023155">
    <property type="entry name" value="Cyt_c-552/4"/>
</dbReference>